<dbReference type="EMBL" id="CM042060">
    <property type="protein sequence ID" value="KAI3678275.1"/>
    <property type="molecule type" value="Genomic_DNA"/>
</dbReference>
<accession>A0ACB8Y3U6</accession>
<reference evidence="2" key="1">
    <citation type="journal article" date="2022" name="Mol. Ecol. Resour.">
        <title>The genomes of chicory, endive, great burdock and yacon provide insights into Asteraceae palaeo-polyploidization history and plant inulin production.</title>
        <authorList>
            <person name="Fan W."/>
            <person name="Wang S."/>
            <person name="Wang H."/>
            <person name="Wang A."/>
            <person name="Jiang F."/>
            <person name="Liu H."/>
            <person name="Zhao H."/>
            <person name="Xu D."/>
            <person name="Zhang Y."/>
        </authorList>
    </citation>
    <scope>NUCLEOTIDE SEQUENCE [LARGE SCALE GENOMIC DNA]</scope>
    <source>
        <strain evidence="2">cv. Niubang</strain>
    </source>
</reference>
<organism evidence="1 2">
    <name type="scientific">Arctium lappa</name>
    <name type="common">Greater burdock</name>
    <name type="synonym">Lappa major</name>
    <dbReference type="NCBI Taxonomy" id="4217"/>
    <lineage>
        <taxon>Eukaryota</taxon>
        <taxon>Viridiplantae</taxon>
        <taxon>Streptophyta</taxon>
        <taxon>Embryophyta</taxon>
        <taxon>Tracheophyta</taxon>
        <taxon>Spermatophyta</taxon>
        <taxon>Magnoliopsida</taxon>
        <taxon>eudicotyledons</taxon>
        <taxon>Gunneridae</taxon>
        <taxon>Pentapetalae</taxon>
        <taxon>asterids</taxon>
        <taxon>campanulids</taxon>
        <taxon>Asterales</taxon>
        <taxon>Asteraceae</taxon>
        <taxon>Carduoideae</taxon>
        <taxon>Cardueae</taxon>
        <taxon>Arctiinae</taxon>
        <taxon>Arctium</taxon>
    </lineage>
</organism>
<reference evidence="1 2" key="2">
    <citation type="journal article" date="2022" name="Mol. Ecol. Resour.">
        <title>The genomes of chicory, endive, great burdock and yacon provide insights into Asteraceae paleo-polyploidization history and plant inulin production.</title>
        <authorList>
            <person name="Fan W."/>
            <person name="Wang S."/>
            <person name="Wang H."/>
            <person name="Wang A."/>
            <person name="Jiang F."/>
            <person name="Liu H."/>
            <person name="Zhao H."/>
            <person name="Xu D."/>
            <person name="Zhang Y."/>
        </authorList>
    </citation>
    <scope>NUCLEOTIDE SEQUENCE [LARGE SCALE GENOMIC DNA]</scope>
    <source>
        <strain evidence="2">cv. Niubang</strain>
    </source>
</reference>
<keyword evidence="2" id="KW-1185">Reference proteome</keyword>
<protein>
    <submittedName>
        <fullName evidence="1">Uncharacterized protein</fullName>
    </submittedName>
</protein>
<dbReference type="Proteomes" id="UP001055879">
    <property type="component" value="Linkage Group LG14"/>
</dbReference>
<gene>
    <name evidence="1" type="ORF">L6452_37562</name>
</gene>
<evidence type="ECO:0000313" key="1">
    <source>
        <dbReference type="EMBL" id="KAI3678275.1"/>
    </source>
</evidence>
<sequence>MNSEVAANNGVLKGKHPTRLQKQAPATLQLHEIPKDYSKTVIPFLSPLVLSPAPLPEASDNDAKRSFAATPNADDHAIGIITDQVQQSSGGGWKHPAMADHSSSLYAYFHSQCTLLPRNR</sequence>
<evidence type="ECO:0000313" key="2">
    <source>
        <dbReference type="Proteomes" id="UP001055879"/>
    </source>
</evidence>
<comment type="caution">
    <text evidence="1">The sequence shown here is derived from an EMBL/GenBank/DDBJ whole genome shotgun (WGS) entry which is preliminary data.</text>
</comment>
<proteinExistence type="predicted"/>
<name>A0ACB8Y3U6_ARCLA</name>